<proteinExistence type="predicted"/>
<name>A0A6H2BXB3_DOLFA</name>
<dbReference type="KEGG" id="dfs:HGD76_08530"/>
<reference evidence="1 2" key="1">
    <citation type="submission" date="2020-04" db="EMBL/GenBank/DDBJ databases">
        <title>Genome-Wide Identification of 5-Methylcytosine Sites in Bacterial Genomes By High-Throughput Sequencing of MspJI Restriction Fragments.</title>
        <authorList>
            <person name="Wu V."/>
        </authorList>
    </citation>
    <scope>NUCLEOTIDE SEQUENCE [LARGE SCALE GENOMIC DNA]</scope>
    <source>
        <strain evidence="1 2">CCAP 1403/13f</strain>
    </source>
</reference>
<evidence type="ECO:0000313" key="1">
    <source>
        <dbReference type="EMBL" id="QJB44225.1"/>
    </source>
</evidence>
<gene>
    <name evidence="1" type="ORF">HGD76_08530</name>
</gene>
<dbReference type="AlphaFoldDB" id="A0A6H2BXB3"/>
<dbReference type="EMBL" id="CP051206">
    <property type="protein sequence ID" value="QJB44225.1"/>
    <property type="molecule type" value="Genomic_DNA"/>
</dbReference>
<dbReference type="Proteomes" id="UP000502433">
    <property type="component" value="Chromosome"/>
</dbReference>
<protein>
    <recommendedName>
        <fullName evidence="3">Glycosyltransferase family 1 protein</fullName>
    </recommendedName>
</protein>
<evidence type="ECO:0008006" key="3">
    <source>
        <dbReference type="Google" id="ProtNLM"/>
    </source>
</evidence>
<accession>A0A6H2BXB3</accession>
<reference evidence="1 2" key="2">
    <citation type="submission" date="2020-04" db="EMBL/GenBank/DDBJ databases">
        <authorList>
            <person name="Fomenkov A."/>
            <person name="Anton B.P."/>
            <person name="Roberts R.J."/>
        </authorList>
    </citation>
    <scope>NUCLEOTIDE SEQUENCE [LARGE SCALE GENOMIC DNA]</scope>
    <source>
        <strain evidence="1 2">CCAP 1403/13f</strain>
    </source>
</reference>
<evidence type="ECO:0000313" key="2">
    <source>
        <dbReference type="Proteomes" id="UP000502433"/>
    </source>
</evidence>
<sequence>MVDSEDSFVHLCPLIEDVDIYFCAAYNHDFHVEKKFIQKYDWQTNEDVAEYEEKSRQLISDYNDHFCKINKFIPIGFNLSHPIQNSYLKQKVINIRHKITNLLLKQKNWASELEIFEARYNYVNQLRHEKLLHDVVLYDTLWGGWPQHRYNLHVKLQDLSQQYNISSVLKWDESANQSKFIKEDFPVISHPIHGNYEEMLAASRLGVFATGFHWGWRNIMTLTLFFGIPIYMDKPIFEPYFDFDEFQVFYNDGNWQSLESCLNQIDDDSWIKTKQHNQSVYDKYLAPEKVAEYFIKTIDP</sequence>
<organism evidence="1 2">
    <name type="scientific">Dolichospermum flos-aquae CCAP 1403/13F</name>
    <dbReference type="NCBI Taxonomy" id="315271"/>
    <lineage>
        <taxon>Bacteria</taxon>
        <taxon>Bacillati</taxon>
        <taxon>Cyanobacteriota</taxon>
        <taxon>Cyanophyceae</taxon>
        <taxon>Nostocales</taxon>
        <taxon>Aphanizomenonaceae</taxon>
        <taxon>Dolichospermum</taxon>
    </lineage>
</organism>